<name>A0AC34FU63_9BILA</name>
<accession>A0AC34FU63</accession>
<proteinExistence type="predicted"/>
<sequence length="21" mass="2365">GSQIKRRGKRGKPLNGSFKCF</sequence>
<organism evidence="1 2">
    <name type="scientific">Panagrolaimus sp. ES5</name>
    <dbReference type="NCBI Taxonomy" id="591445"/>
    <lineage>
        <taxon>Eukaryota</taxon>
        <taxon>Metazoa</taxon>
        <taxon>Ecdysozoa</taxon>
        <taxon>Nematoda</taxon>
        <taxon>Chromadorea</taxon>
        <taxon>Rhabditida</taxon>
        <taxon>Tylenchina</taxon>
        <taxon>Panagrolaimomorpha</taxon>
        <taxon>Panagrolaimoidea</taxon>
        <taxon>Panagrolaimidae</taxon>
        <taxon>Panagrolaimus</taxon>
    </lineage>
</organism>
<evidence type="ECO:0000313" key="2">
    <source>
        <dbReference type="WBParaSite" id="ES5_v2.g20704.t1"/>
    </source>
</evidence>
<protein>
    <submittedName>
        <fullName evidence="2">Uncharacterized protein</fullName>
    </submittedName>
</protein>
<evidence type="ECO:0000313" key="1">
    <source>
        <dbReference type="Proteomes" id="UP000887579"/>
    </source>
</evidence>
<reference evidence="2" key="1">
    <citation type="submission" date="2022-11" db="UniProtKB">
        <authorList>
            <consortium name="WormBaseParasite"/>
        </authorList>
    </citation>
    <scope>IDENTIFICATION</scope>
</reference>
<dbReference type="Proteomes" id="UP000887579">
    <property type="component" value="Unplaced"/>
</dbReference>
<dbReference type="WBParaSite" id="ES5_v2.g20704.t1">
    <property type="protein sequence ID" value="ES5_v2.g20704.t1"/>
    <property type="gene ID" value="ES5_v2.g20704"/>
</dbReference>